<dbReference type="InterPro" id="IPR000836">
    <property type="entry name" value="PRTase_dom"/>
</dbReference>
<evidence type="ECO:0000259" key="2">
    <source>
        <dbReference type="Pfam" id="PF00156"/>
    </source>
</evidence>
<evidence type="ECO:0000256" key="1">
    <source>
        <dbReference type="ARBA" id="ARBA00008007"/>
    </source>
</evidence>
<evidence type="ECO:0000313" key="3">
    <source>
        <dbReference type="EMBL" id="OHA24404.1"/>
    </source>
</evidence>
<reference evidence="3 4" key="1">
    <citation type="journal article" date="2016" name="Nat. Commun.">
        <title>Thousands of microbial genomes shed light on interconnected biogeochemical processes in an aquifer system.</title>
        <authorList>
            <person name="Anantharaman K."/>
            <person name="Brown C.T."/>
            <person name="Hug L.A."/>
            <person name="Sharon I."/>
            <person name="Castelle C.J."/>
            <person name="Probst A.J."/>
            <person name="Thomas B.C."/>
            <person name="Singh A."/>
            <person name="Wilkins M.J."/>
            <person name="Karaoz U."/>
            <person name="Brodie E.L."/>
            <person name="Williams K.H."/>
            <person name="Hubbard S.S."/>
            <person name="Banfield J.F."/>
        </authorList>
    </citation>
    <scope>NUCLEOTIDE SEQUENCE [LARGE SCALE GENOMIC DNA]</scope>
</reference>
<evidence type="ECO:0000313" key="4">
    <source>
        <dbReference type="Proteomes" id="UP000178413"/>
    </source>
</evidence>
<accession>A0A1G2MKZ5</accession>
<dbReference type="Gene3D" id="3.40.50.2020">
    <property type="match status" value="1"/>
</dbReference>
<dbReference type="AlphaFoldDB" id="A0A1G2MKZ5"/>
<dbReference type="SUPFAM" id="SSF53271">
    <property type="entry name" value="PRTase-like"/>
    <property type="match status" value="1"/>
</dbReference>
<proteinExistence type="inferred from homology"/>
<dbReference type="PANTHER" id="PTHR47505:SF1">
    <property type="entry name" value="DNA UTILIZATION PROTEIN YHGH"/>
    <property type="match status" value="1"/>
</dbReference>
<comment type="caution">
    <text evidence="3">The sequence shown here is derived from an EMBL/GenBank/DDBJ whole genome shotgun (WGS) entry which is preliminary data.</text>
</comment>
<name>A0A1G2MKZ5_9BACT</name>
<dbReference type="Proteomes" id="UP000178413">
    <property type="component" value="Unassembled WGS sequence"/>
</dbReference>
<protein>
    <recommendedName>
        <fullName evidence="2">Phosphoribosyltransferase domain-containing protein</fullName>
    </recommendedName>
</protein>
<gene>
    <name evidence="3" type="ORF">A3D50_00095</name>
</gene>
<feature type="domain" description="Phosphoribosyltransferase" evidence="2">
    <location>
        <begin position="171"/>
        <end position="209"/>
    </location>
</feature>
<organism evidence="3 4">
    <name type="scientific">Candidatus Taylorbacteria bacterium RIFCSPHIGHO2_02_FULL_44_12</name>
    <dbReference type="NCBI Taxonomy" id="1802308"/>
    <lineage>
        <taxon>Bacteria</taxon>
        <taxon>Candidatus Tayloriibacteriota</taxon>
    </lineage>
</organism>
<dbReference type="InterPro" id="IPR051910">
    <property type="entry name" value="ComF/GntX_DNA_util-trans"/>
</dbReference>
<dbReference type="CDD" id="cd06223">
    <property type="entry name" value="PRTases_typeI"/>
    <property type="match status" value="1"/>
</dbReference>
<comment type="similarity">
    <text evidence="1">Belongs to the ComF/GntX family.</text>
</comment>
<dbReference type="STRING" id="1802308.A3D50_00095"/>
<dbReference type="InterPro" id="IPR029057">
    <property type="entry name" value="PRTase-like"/>
</dbReference>
<dbReference type="EMBL" id="MHRM01000005">
    <property type="protein sequence ID" value="OHA24404.1"/>
    <property type="molecule type" value="Genomic_DNA"/>
</dbReference>
<dbReference type="PANTHER" id="PTHR47505">
    <property type="entry name" value="DNA UTILIZATION PROTEIN YHGH"/>
    <property type="match status" value="1"/>
</dbReference>
<dbReference type="Pfam" id="PF00156">
    <property type="entry name" value="Pribosyltran"/>
    <property type="match status" value="1"/>
</dbReference>
<sequence length="216" mass="24586">MNIIYKTWNLLLDAVFPVSIIEKGLRTLEPAQAYEIFPKAPPLPINNAWSVFAYKDERVSRLVWQIKYKRSSQATIIGGYALYQILTSLDSFDLNDQIVIVPMPISGRRRKERGFNQCELIAEEMKKLDANGRLLIKPELLSRVRHVNRQTLKNKAERLLGPKGVFFTDSKLTETFKEKTFIIIDDVITTGSTMNEAVETLKGAEIAKVYGLSLAH</sequence>